<dbReference type="PANTHER" id="PTHR21666:SF270">
    <property type="entry name" value="MUREIN HYDROLASE ACTIVATOR ENVC"/>
    <property type="match status" value="1"/>
</dbReference>
<dbReference type="PROSITE" id="PS50231">
    <property type="entry name" value="RICIN_B_LECTIN"/>
    <property type="match status" value="1"/>
</dbReference>
<dbReference type="PANTHER" id="PTHR21666">
    <property type="entry name" value="PEPTIDASE-RELATED"/>
    <property type="match status" value="1"/>
</dbReference>
<dbReference type="Gene3D" id="2.70.70.10">
    <property type="entry name" value="Glucose Permease (Domain IIA)"/>
    <property type="match status" value="1"/>
</dbReference>
<dbReference type="Pfam" id="PF01551">
    <property type="entry name" value="Peptidase_M23"/>
    <property type="match status" value="1"/>
</dbReference>
<organism evidence="2">
    <name type="scientific">uncultured prokaryote</name>
    <dbReference type="NCBI Taxonomy" id="198431"/>
    <lineage>
        <taxon>unclassified sequences</taxon>
        <taxon>environmental samples</taxon>
    </lineage>
</organism>
<feature type="domain" description="M23ase beta-sheet core" evidence="1">
    <location>
        <begin position="92"/>
        <end position="154"/>
    </location>
</feature>
<dbReference type="InterPro" id="IPR016047">
    <property type="entry name" value="M23ase_b-sheet_dom"/>
</dbReference>
<dbReference type="Gene3D" id="2.80.10.50">
    <property type="match status" value="1"/>
</dbReference>
<dbReference type="SUPFAM" id="SSF51261">
    <property type="entry name" value="Duplicated hybrid motif"/>
    <property type="match status" value="1"/>
</dbReference>
<sequence>MAESKWLWPVPYTTNITQYYTGAYADGGHSGIDISDTGVSGKAVVASKSGTVSAIYSGCSNVSGKSTRVSCSSQTGCSCNNTSVIDGVTYCNYGLGNAVYINHGDGTYSQYVHLTSYTVSLGQSVNQGDTIGYVGSTGESTAYHLHFSLSTSNNASGRYNNNPSVIDYIYSVDPSPMGTVYRISNVGASTSALKKCLNIYGSNLTSLYNSINVTLWSEDTSSNEQKWEIAELGGDVQIKSVIDTAYGLNIYRSGNPYNCNIYKIAGNEADATFDILAADSNGYRKVRWTSANGSVVKYLTVGGSADGTNVYWGDVSSSNYQKWLFEEV</sequence>
<dbReference type="SUPFAM" id="SSF50370">
    <property type="entry name" value="Ricin B-like lectins"/>
    <property type="match status" value="1"/>
</dbReference>
<evidence type="ECO:0000313" key="2">
    <source>
        <dbReference type="EMBL" id="CRY93938.1"/>
    </source>
</evidence>
<keyword evidence="2" id="KW-0614">Plasmid</keyword>
<dbReference type="CDD" id="cd00161">
    <property type="entry name" value="beta-trefoil_Ricin-like"/>
    <property type="match status" value="1"/>
</dbReference>
<protein>
    <recommendedName>
        <fullName evidence="1">M23ase beta-sheet core domain-containing protein</fullName>
    </recommendedName>
</protein>
<dbReference type="GO" id="GO:0004222">
    <property type="term" value="F:metalloendopeptidase activity"/>
    <property type="evidence" value="ECO:0007669"/>
    <property type="project" value="TreeGrafter"/>
</dbReference>
<proteinExistence type="predicted"/>
<dbReference type="InterPro" id="IPR050570">
    <property type="entry name" value="Cell_wall_metabolism_enzyme"/>
</dbReference>
<evidence type="ECO:0000259" key="1">
    <source>
        <dbReference type="Pfam" id="PF01551"/>
    </source>
</evidence>
<dbReference type="CDD" id="cd12797">
    <property type="entry name" value="M23_peptidase"/>
    <property type="match status" value="1"/>
</dbReference>
<reference evidence="2" key="1">
    <citation type="submission" date="2015-06" db="EMBL/GenBank/DDBJ databases">
        <authorList>
            <person name="Joergensen T."/>
        </authorList>
    </citation>
    <scope>NUCLEOTIDE SEQUENCE</scope>
    <source>
        <plasmid evidence="2">pRGRH0110</plasmid>
    </source>
</reference>
<geneLocation type="plasmid" evidence="2">
    <name>pRGRH0110</name>
</geneLocation>
<name>A0A0H5PWI6_9ZZZZ</name>
<reference evidence="2" key="2">
    <citation type="submission" date="2015-07" db="EMBL/GenBank/DDBJ databases">
        <title>Plasmids, circular viruses and viroids from rat gut.</title>
        <authorList>
            <person name="Jorgensen T.J."/>
            <person name="Hansen M.A."/>
            <person name="Xu Z."/>
            <person name="Tabak M.A."/>
            <person name="Sorensen S.J."/>
            <person name="Hansen L.H."/>
        </authorList>
    </citation>
    <scope>NUCLEOTIDE SEQUENCE</scope>
    <source>
        <plasmid evidence="2">pRGRH0110</plasmid>
    </source>
</reference>
<dbReference type="InterPro" id="IPR035992">
    <property type="entry name" value="Ricin_B-like_lectins"/>
</dbReference>
<accession>A0A0H5PWI6</accession>
<dbReference type="InterPro" id="IPR011055">
    <property type="entry name" value="Dup_hybrid_motif"/>
</dbReference>
<dbReference type="EMBL" id="LN852800">
    <property type="protein sequence ID" value="CRY93938.1"/>
    <property type="molecule type" value="Genomic_DNA"/>
</dbReference>
<dbReference type="AlphaFoldDB" id="A0A0H5PWI6"/>